<dbReference type="FunFam" id="3.40.50.300:FF:000522">
    <property type="entry name" value="Gluconokinase"/>
    <property type="match status" value="1"/>
</dbReference>
<protein>
    <recommendedName>
        <fullName evidence="3 10">Gluconokinase</fullName>
        <ecNumber evidence="3 10">2.7.1.12</ecNumber>
    </recommendedName>
</protein>
<evidence type="ECO:0000256" key="10">
    <source>
        <dbReference type="RuleBase" id="RU363066"/>
    </source>
</evidence>
<dbReference type="Gene3D" id="3.40.50.300">
    <property type="entry name" value="P-loop containing nucleotide triphosphate hydrolases"/>
    <property type="match status" value="1"/>
</dbReference>
<dbReference type="GO" id="GO:0005737">
    <property type="term" value="C:cytoplasm"/>
    <property type="evidence" value="ECO:0007669"/>
    <property type="project" value="TreeGrafter"/>
</dbReference>
<dbReference type="Pfam" id="PF01202">
    <property type="entry name" value="SKI"/>
    <property type="match status" value="1"/>
</dbReference>
<evidence type="ECO:0000256" key="6">
    <source>
        <dbReference type="ARBA" id="ARBA00022777"/>
    </source>
</evidence>
<evidence type="ECO:0000313" key="11">
    <source>
        <dbReference type="EMBL" id="SDE24955.1"/>
    </source>
</evidence>
<keyword evidence="12" id="KW-1185">Reference proteome</keyword>
<evidence type="ECO:0000256" key="2">
    <source>
        <dbReference type="ARBA" id="ARBA00008420"/>
    </source>
</evidence>
<dbReference type="PANTHER" id="PTHR43442">
    <property type="entry name" value="GLUCONOKINASE-RELATED"/>
    <property type="match status" value="1"/>
</dbReference>
<evidence type="ECO:0000256" key="3">
    <source>
        <dbReference type="ARBA" id="ARBA00012054"/>
    </source>
</evidence>
<proteinExistence type="inferred from homology"/>
<keyword evidence="7 10" id="KW-0067">ATP-binding</keyword>
<keyword evidence="4 10" id="KW-0808">Transferase</keyword>
<gene>
    <name evidence="11" type="ORF">SAMN05421636_104104</name>
</gene>
<comment type="similarity">
    <text evidence="2 10">Belongs to the gluconokinase GntK/GntV family.</text>
</comment>
<dbReference type="AlphaFoldDB" id="A0A1G7BFE2"/>
<dbReference type="InterPro" id="IPR027417">
    <property type="entry name" value="P-loop_NTPase"/>
</dbReference>
<dbReference type="RefSeq" id="WP_091867579.1">
    <property type="nucleotide sequence ID" value="NZ_FNAO01000004.1"/>
</dbReference>
<keyword evidence="5 10" id="KW-0547">Nucleotide-binding</keyword>
<comment type="pathway">
    <text evidence="1">Carbohydrate acid metabolism.</text>
</comment>
<sequence length="168" mass="18793">MDKNDHIFFVMGVSGSGKTTIGKLLAEKLGISFFDGDGYHPEANVEKMAHGHPLNDDDRKGWLERLNELAKEHSDKGAVIACSALKSKYRKLLRKGLDRIQFVYLEGSFELISKRLADRKGHFMPPELLRSQFEALEIPVHAVSVSIAATPPEIVADIMKQLNQNHRG</sequence>
<accession>A0A1G7BFE2</accession>
<evidence type="ECO:0000256" key="1">
    <source>
        <dbReference type="ARBA" id="ARBA00004761"/>
    </source>
</evidence>
<evidence type="ECO:0000256" key="5">
    <source>
        <dbReference type="ARBA" id="ARBA00022741"/>
    </source>
</evidence>
<dbReference type="PANTHER" id="PTHR43442:SF3">
    <property type="entry name" value="GLUCONOKINASE-RELATED"/>
    <property type="match status" value="1"/>
</dbReference>
<dbReference type="InterPro" id="IPR031322">
    <property type="entry name" value="Shikimate/glucono_kinase"/>
</dbReference>
<dbReference type="InterPro" id="IPR006001">
    <property type="entry name" value="Therm_gnt_kin"/>
</dbReference>
<evidence type="ECO:0000256" key="9">
    <source>
        <dbReference type="ARBA" id="ARBA00048090"/>
    </source>
</evidence>
<dbReference type="GO" id="GO:0046316">
    <property type="term" value="F:gluconokinase activity"/>
    <property type="evidence" value="ECO:0007669"/>
    <property type="project" value="UniProtKB-EC"/>
</dbReference>
<dbReference type="STRING" id="641691.SAMN05421636_104104"/>
<evidence type="ECO:0000256" key="8">
    <source>
        <dbReference type="ARBA" id="ARBA00023064"/>
    </source>
</evidence>
<dbReference type="Proteomes" id="UP000199109">
    <property type="component" value="Unassembled WGS sequence"/>
</dbReference>
<dbReference type="SUPFAM" id="SSF52540">
    <property type="entry name" value="P-loop containing nucleoside triphosphate hydrolases"/>
    <property type="match status" value="1"/>
</dbReference>
<keyword evidence="6 10" id="KW-0418">Kinase</keyword>
<organism evidence="11 12">
    <name type="scientific">Pricia antarctica</name>
    <dbReference type="NCBI Taxonomy" id="641691"/>
    <lineage>
        <taxon>Bacteria</taxon>
        <taxon>Pseudomonadati</taxon>
        <taxon>Bacteroidota</taxon>
        <taxon>Flavobacteriia</taxon>
        <taxon>Flavobacteriales</taxon>
        <taxon>Flavobacteriaceae</taxon>
        <taxon>Pricia</taxon>
    </lineage>
</organism>
<dbReference type="NCBIfam" id="TIGR01313">
    <property type="entry name" value="therm_gnt_kin"/>
    <property type="match status" value="1"/>
</dbReference>
<dbReference type="GO" id="GO:0019521">
    <property type="term" value="P:D-gluconate metabolic process"/>
    <property type="evidence" value="ECO:0007669"/>
    <property type="project" value="UniProtKB-KW"/>
</dbReference>
<reference evidence="11 12" key="1">
    <citation type="submission" date="2016-10" db="EMBL/GenBank/DDBJ databases">
        <authorList>
            <person name="de Groot N.N."/>
        </authorList>
    </citation>
    <scope>NUCLEOTIDE SEQUENCE [LARGE SCALE GENOMIC DNA]</scope>
    <source>
        <strain evidence="11 12">DSM 23421</strain>
    </source>
</reference>
<comment type="catalytic activity">
    <reaction evidence="9 10">
        <text>D-gluconate + ATP = 6-phospho-D-gluconate + ADP + H(+)</text>
        <dbReference type="Rhea" id="RHEA:19433"/>
        <dbReference type="ChEBI" id="CHEBI:15378"/>
        <dbReference type="ChEBI" id="CHEBI:18391"/>
        <dbReference type="ChEBI" id="CHEBI:30616"/>
        <dbReference type="ChEBI" id="CHEBI:58759"/>
        <dbReference type="ChEBI" id="CHEBI:456216"/>
        <dbReference type="EC" id="2.7.1.12"/>
    </reaction>
</comment>
<evidence type="ECO:0000256" key="7">
    <source>
        <dbReference type="ARBA" id="ARBA00022840"/>
    </source>
</evidence>
<dbReference type="EC" id="2.7.1.12" evidence="3 10"/>
<keyword evidence="8" id="KW-0311">Gluconate utilization</keyword>
<name>A0A1G7BFE2_9FLAO</name>
<dbReference type="OrthoDB" id="9813917at2"/>
<dbReference type="PRINTS" id="PR01100">
    <property type="entry name" value="SHIKIMTKNASE"/>
</dbReference>
<dbReference type="CDD" id="cd02021">
    <property type="entry name" value="GntK"/>
    <property type="match status" value="1"/>
</dbReference>
<evidence type="ECO:0000256" key="4">
    <source>
        <dbReference type="ARBA" id="ARBA00022679"/>
    </source>
</evidence>
<dbReference type="EMBL" id="FNAO01000004">
    <property type="protein sequence ID" value="SDE24955.1"/>
    <property type="molecule type" value="Genomic_DNA"/>
</dbReference>
<dbReference type="GO" id="GO:0005524">
    <property type="term" value="F:ATP binding"/>
    <property type="evidence" value="ECO:0007669"/>
    <property type="project" value="UniProtKB-KW"/>
</dbReference>
<evidence type="ECO:0000313" key="12">
    <source>
        <dbReference type="Proteomes" id="UP000199109"/>
    </source>
</evidence>